<dbReference type="Proteomes" id="UP000641137">
    <property type="component" value="Unassembled WGS sequence"/>
</dbReference>
<organism evidence="2 3">
    <name type="scientific">Limoniibacter endophyticus</name>
    <dbReference type="NCBI Taxonomy" id="1565040"/>
    <lineage>
        <taxon>Bacteria</taxon>
        <taxon>Pseudomonadati</taxon>
        <taxon>Pseudomonadota</taxon>
        <taxon>Alphaproteobacteria</taxon>
        <taxon>Hyphomicrobiales</taxon>
        <taxon>Bartonellaceae</taxon>
        <taxon>Limoniibacter</taxon>
    </lineage>
</organism>
<dbReference type="RefSeq" id="WP_189489178.1">
    <property type="nucleotide sequence ID" value="NZ_BMZO01000004.1"/>
</dbReference>
<sequence>MTGKKTHEKQVRTFERRDDYHRRDDQIDSAPGTNLKNQEARQSEFPVSRGGMNQESRQHNKHNDSAKGGSK</sequence>
<reference evidence="2" key="2">
    <citation type="submission" date="2020-09" db="EMBL/GenBank/DDBJ databases">
        <authorList>
            <person name="Sun Q."/>
            <person name="Kim S."/>
        </authorList>
    </citation>
    <scope>NUCLEOTIDE SEQUENCE</scope>
    <source>
        <strain evidence="2">KCTC 42097</strain>
    </source>
</reference>
<reference evidence="2" key="1">
    <citation type="journal article" date="2014" name="Int. J. Syst. Evol. Microbiol.">
        <title>Complete genome sequence of Corynebacterium casei LMG S-19264T (=DSM 44701T), isolated from a smear-ripened cheese.</title>
        <authorList>
            <consortium name="US DOE Joint Genome Institute (JGI-PGF)"/>
            <person name="Walter F."/>
            <person name="Albersmeier A."/>
            <person name="Kalinowski J."/>
            <person name="Ruckert C."/>
        </authorList>
    </citation>
    <scope>NUCLEOTIDE SEQUENCE</scope>
    <source>
        <strain evidence="2">KCTC 42097</strain>
    </source>
</reference>
<dbReference type="AlphaFoldDB" id="A0A8J3GHV6"/>
<feature type="region of interest" description="Disordered" evidence="1">
    <location>
        <begin position="1"/>
        <end position="71"/>
    </location>
</feature>
<name>A0A8J3GHV6_9HYPH</name>
<keyword evidence="3" id="KW-1185">Reference proteome</keyword>
<comment type="caution">
    <text evidence="2">The sequence shown here is derived from an EMBL/GenBank/DDBJ whole genome shotgun (WGS) entry which is preliminary data.</text>
</comment>
<protein>
    <submittedName>
        <fullName evidence="2">Uncharacterized protein</fullName>
    </submittedName>
</protein>
<accession>A0A8J3GHV6</accession>
<proteinExistence type="predicted"/>
<evidence type="ECO:0000313" key="3">
    <source>
        <dbReference type="Proteomes" id="UP000641137"/>
    </source>
</evidence>
<feature type="compositionally biased region" description="Basic and acidic residues" evidence="1">
    <location>
        <begin position="8"/>
        <end position="26"/>
    </location>
</feature>
<evidence type="ECO:0000313" key="2">
    <source>
        <dbReference type="EMBL" id="GHC68616.1"/>
    </source>
</evidence>
<feature type="compositionally biased region" description="Basic and acidic residues" evidence="1">
    <location>
        <begin position="56"/>
        <end position="65"/>
    </location>
</feature>
<gene>
    <name evidence="2" type="ORF">GCM10010136_13500</name>
</gene>
<evidence type="ECO:0000256" key="1">
    <source>
        <dbReference type="SAM" id="MobiDB-lite"/>
    </source>
</evidence>
<dbReference type="EMBL" id="BMZO01000004">
    <property type="protein sequence ID" value="GHC68616.1"/>
    <property type="molecule type" value="Genomic_DNA"/>
</dbReference>